<keyword evidence="3" id="KW-0732">Signal</keyword>
<evidence type="ECO:0000256" key="3">
    <source>
        <dbReference type="ARBA" id="ARBA00022729"/>
    </source>
</evidence>
<keyword evidence="5" id="KW-0443">Lipid metabolism</keyword>
<organism evidence="8 9">
    <name type="scientific">Globisporangium ultimum (strain ATCC 200006 / CBS 805.95 / DAOM BR144)</name>
    <name type="common">Pythium ultimum</name>
    <dbReference type="NCBI Taxonomy" id="431595"/>
    <lineage>
        <taxon>Eukaryota</taxon>
        <taxon>Sar</taxon>
        <taxon>Stramenopiles</taxon>
        <taxon>Oomycota</taxon>
        <taxon>Peronosporomycetes</taxon>
        <taxon>Pythiales</taxon>
        <taxon>Pythiaceae</taxon>
        <taxon>Globisporangium</taxon>
    </lineage>
</organism>
<dbReference type="GO" id="GO:0006629">
    <property type="term" value="P:lipid metabolic process"/>
    <property type="evidence" value="ECO:0007669"/>
    <property type="project" value="UniProtKB-KW"/>
</dbReference>
<keyword evidence="2" id="KW-0964">Secreted</keyword>
<dbReference type="InterPro" id="IPR056304">
    <property type="entry name" value="Lip-like_C"/>
</dbReference>
<keyword evidence="4" id="KW-0378">Hydrolase</keyword>
<keyword evidence="9" id="KW-1185">Reference proteome</keyword>
<evidence type="ECO:0000256" key="4">
    <source>
        <dbReference type="ARBA" id="ARBA00022801"/>
    </source>
</evidence>
<dbReference type="PANTHER" id="PTHR34043">
    <property type="entry name" value="ALPHA/BETA-HYDROLASES SUPERFAMILY PROTEIN"/>
    <property type="match status" value="1"/>
</dbReference>
<evidence type="ECO:0000256" key="6">
    <source>
        <dbReference type="SAM" id="MobiDB-lite"/>
    </source>
</evidence>
<sequence>MVQQQTKFPVVLIHGVFGYGRERPAWSCFPPYWPESHLQQLNPNHIIVDVGVASSDHDRACEMFYQLRGGTVDYGEEHAKHTTHARYGAVYETARHPNWSELNPIHLVGHSLGALTALEFYQLVSADFFGVGSNYKWVRSITSIAGPLTGSTLTHMVGLHDTTMTKGSLAHLLYIALAMWAKLHVRVPFLRRAYDFRMDQWNEHSFSQLVAVDGPINQSMDSGFYSILPSRRVQLNAQLKHMDKLHLMSIVTSPKTCHVPVKEASTFAVILLFVWGKFPRWWPSMAKTKPFRSIAVLLFCWSLWKQVEQLDVAKLPSLYGLKWLMRRTAKALPKIFDGYEAHQWQHNDGAVNIHSQLRPWFPKPHELSTTTATERMDPHTKTVVGTLASSRSKALHAVDSVPLEARSRCDSHISISDFHHDADETGVKEAAAEEETRRQATQRFIKGRWYVYRVDSNHFAGTYWDCEARNLYKSLFVQMVNEYENESDSEDCDVKDAATSEPHGRSLPVAIA</sequence>
<feature type="domain" description="Lipase-like C-terminal" evidence="7">
    <location>
        <begin position="7"/>
        <end position="118"/>
    </location>
</feature>
<dbReference type="OMA" id="RHWANND"/>
<reference evidence="9" key="2">
    <citation type="submission" date="2010-04" db="EMBL/GenBank/DDBJ databases">
        <authorList>
            <person name="Buell R."/>
            <person name="Hamilton J."/>
            <person name="Hostetler J."/>
        </authorList>
    </citation>
    <scope>NUCLEOTIDE SEQUENCE [LARGE SCALE GENOMIC DNA]</scope>
    <source>
        <strain evidence="9">DAOM:BR144</strain>
    </source>
</reference>
<proteinExistence type="predicted"/>
<dbReference type="SUPFAM" id="SSF53474">
    <property type="entry name" value="alpha/beta-Hydrolases"/>
    <property type="match status" value="1"/>
</dbReference>
<evidence type="ECO:0000256" key="2">
    <source>
        <dbReference type="ARBA" id="ARBA00022525"/>
    </source>
</evidence>
<dbReference type="Gene3D" id="3.40.50.1820">
    <property type="entry name" value="alpha/beta hydrolase"/>
    <property type="match status" value="1"/>
</dbReference>
<dbReference type="EnsemblProtists" id="PYU1_T009713">
    <property type="protein sequence ID" value="PYU1_T009713"/>
    <property type="gene ID" value="PYU1_G009695"/>
</dbReference>
<dbReference type="GO" id="GO:0016787">
    <property type="term" value="F:hydrolase activity"/>
    <property type="evidence" value="ECO:0007669"/>
    <property type="project" value="UniProtKB-KW"/>
</dbReference>
<dbReference type="AlphaFoldDB" id="K3WXL5"/>
<dbReference type="eggNOG" id="ENOG502QPNZ">
    <property type="taxonomic scope" value="Eukaryota"/>
</dbReference>
<reference evidence="8" key="3">
    <citation type="submission" date="2015-02" db="UniProtKB">
        <authorList>
            <consortium name="EnsemblProtists"/>
        </authorList>
    </citation>
    <scope>IDENTIFICATION</scope>
    <source>
        <strain evidence="8">DAOM BR144</strain>
    </source>
</reference>
<dbReference type="Pfam" id="PF24708">
    <property type="entry name" value="Lip_C"/>
    <property type="match status" value="1"/>
</dbReference>
<dbReference type="HOGENOM" id="CLU_052117_0_0_1"/>
<dbReference type="EMBL" id="GL376615">
    <property type="status" value="NOT_ANNOTATED_CDS"/>
    <property type="molecule type" value="Genomic_DNA"/>
</dbReference>
<evidence type="ECO:0000313" key="8">
    <source>
        <dbReference type="EnsemblProtists" id="PYU1_T009713"/>
    </source>
</evidence>
<dbReference type="PANTHER" id="PTHR34043:SF3">
    <property type="entry name" value="ALPHA_BETA-HYDROLASES SUPERFAMILY PROTEIN"/>
    <property type="match status" value="1"/>
</dbReference>
<feature type="region of interest" description="Disordered" evidence="6">
    <location>
        <begin position="487"/>
        <end position="512"/>
    </location>
</feature>
<accession>K3WXL5</accession>
<dbReference type="InParanoid" id="K3WXL5"/>
<dbReference type="Proteomes" id="UP000019132">
    <property type="component" value="Unassembled WGS sequence"/>
</dbReference>
<dbReference type="VEuPathDB" id="FungiDB:PYU1_G009695"/>
<protein>
    <recommendedName>
        <fullName evidence="7">Lipase-like C-terminal domain-containing protein</fullName>
    </recommendedName>
</protein>
<evidence type="ECO:0000256" key="1">
    <source>
        <dbReference type="ARBA" id="ARBA00004613"/>
    </source>
</evidence>
<reference evidence="9" key="1">
    <citation type="journal article" date="2010" name="Genome Biol.">
        <title>Genome sequence of the necrotrophic plant pathogen Pythium ultimum reveals original pathogenicity mechanisms and effector repertoire.</title>
        <authorList>
            <person name="Levesque C.A."/>
            <person name="Brouwer H."/>
            <person name="Cano L."/>
            <person name="Hamilton J.P."/>
            <person name="Holt C."/>
            <person name="Huitema E."/>
            <person name="Raffaele S."/>
            <person name="Robideau G.P."/>
            <person name="Thines M."/>
            <person name="Win J."/>
            <person name="Zerillo M.M."/>
            <person name="Beakes G.W."/>
            <person name="Boore J.L."/>
            <person name="Busam D."/>
            <person name="Dumas B."/>
            <person name="Ferriera S."/>
            <person name="Fuerstenberg S.I."/>
            <person name="Gachon C.M."/>
            <person name="Gaulin E."/>
            <person name="Govers F."/>
            <person name="Grenville-Briggs L."/>
            <person name="Horner N."/>
            <person name="Hostetler J."/>
            <person name="Jiang R.H."/>
            <person name="Johnson J."/>
            <person name="Krajaejun T."/>
            <person name="Lin H."/>
            <person name="Meijer H.J."/>
            <person name="Moore B."/>
            <person name="Morris P."/>
            <person name="Phuntmart V."/>
            <person name="Puiu D."/>
            <person name="Shetty J."/>
            <person name="Stajich J.E."/>
            <person name="Tripathy S."/>
            <person name="Wawra S."/>
            <person name="van West P."/>
            <person name="Whitty B.R."/>
            <person name="Coutinho P.M."/>
            <person name="Henrissat B."/>
            <person name="Martin F."/>
            <person name="Thomas P.D."/>
            <person name="Tyler B.M."/>
            <person name="De Vries R.P."/>
            <person name="Kamoun S."/>
            <person name="Yandell M."/>
            <person name="Tisserat N."/>
            <person name="Buell C.R."/>
        </authorList>
    </citation>
    <scope>NUCLEOTIDE SEQUENCE</scope>
    <source>
        <strain evidence="9">DAOM:BR144</strain>
    </source>
</reference>
<evidence type="ECO:0000259" key="7">
    <source>
        <dbReference type="Pfam" id="PF24708"/>
    </source>
</evidence>
<dbReference type="InterPro" id="IPR029058">
    <property type="entry name" value="AB_hydrolase_fold"/>
</dbReference>
<evidence type="ECO:0000313" key="9">
    <source>
        <dbReference type="Proteomes" id="UP000019132"/>
    </source>
</evidence>
<comment type="subcellular location">
    <subcellularLocation>
        <location evidence="1">Secreted</location>
    </subcellularLocation>
</comment>
<dbReference type="STRING" id="431595.K3WXL5"/>
<evidence type="ECO:0000256" key="5">
    <source>
        <dbReference type="ARBA" id="ARBA00023098"/>
    </source>
</evidence>
<name>K3WXL5_GLOUD</name>
<feature type="compositionally biased region" description="Basic and acidic residues" evidence="6">
    <location>
        <begin position="492"/>
        <end position="504"/>
    </location>
</feature>
<dbReference type="GO" id="GO:0005576">
    <property type="term" value="C:extracellular region"/>
    <property type="evidence" value="ECO:0007669"/>
    <property type="project" value="UniProtKB-SubCell"/>
</dbReference>